<sequence>MSNVKVSVDEIMDILDRSTISFHTAFDKCTVAECQLPNGFVIIESSACVNPEDYDEFTGSQLCMDKIEERLWELYGFDRHQQIYETMP</sequence>
<gene>
    <name evidence="1" type="ORF">DXC81_01500</name>
</gene>
<protein>
    <submittedName>
        <fullName evidence="1">Uncharacterized protein</fullName>
    </submittedName>
</protein>
<name>A0A3E4QZL6_9ACTN</name>
<evidence type="ECO:0000313" key="1">
    <source>
        <dbReference type="EMBL" id="RGL12358.1"/>
    </source>
</evidence>
<reference evidence="1 2" key="1">
    <citation type="submission" date="2018-08" db="EMBL/GenBank/DDBJ databases">
        <title>A genome reference for cultivated species of the human gut microbiota.</title>
        <authorList>
            <person name="Zou Y."/>
            <person name="Xue W."/>
            <person name="Luo G."/>
        </authorList>
    </citation>
    <scope>NUCLEOTIDE SEQUENCE [LARGE SCALE GENOMIC DNA]</scope>
    <source>
        <strain evidence="1 2">TF08-14</strain>
    </source>
</reference>
<evidence type="ECO:0000313" key="2">
    <source>
        <dbReference type="Proteomes" id="UP000260943"/>
    </source>
</evidence>
<dbReference type="Pfam" id="PF13876">
    <property type="entry name" value="Phage_gp49_66"/>
    <property type="match status" value="1"/>
</dbReference>
<dbReference type="EMBL" id="QSRJ01000001">
    <property type="protein sequence ID" value="RGL12358.1"/>
    <property type="molecule type" value="Genomic_DNA"/>
</dbReference>
<dbReference type="AlphaFoldDB" id="A0A3E4QZL6"/>
<accession>A0A3E4QZL6</accession>
<proteinExistence type="predicted"/>
<dbReference type="InterPro" id="IPR025915">
    <property type="entry name" value="Phage_gp49_66"/>
</dbReference>
<dbReference type="RefSeq" id="WP_117678852.1">
    <property type="nucleotide sequence ID" value="NZ_CAJJKC010000005.1"/>
</dbReference>
<comment type="caution">
    <text evidence="1">The sequence shown here is derived from an EMBL/GenBank/DDBJ whole genome shotgun (WGS) entry which is preliminary data.</text>
</comment>
<dbReference type="Proteomes" id="UP000260943">
    <property type="component" value="Unassembled WGS sequence"/>
</dbReference>
<organism evidence="1 2">
    <name type="scientific">Collinsella tanakaei</name>
    <dbReference type="NCBI Taxonomy" id="626935"/>
    <lineage>
        <taxon>Bacteria</taxon>
        <taxon>Bacillati</taxon>
        <taxon>Actinomycetota</taxon>
        <taxon>Coriobacteriia</taxon>
        <taxon>Coriobacteriales</taxon>
        <taxon>Coriobacteriaceae</taxon>
        <taxon>Collinsella</taxon>
    </lineage>
</organism>